<evidence type="ECO:0000313" key="2">
    <source>
        <dbReference type="Proteomes" id="UP000246569"/>
    </source>
</evidence>
<protein>
    <submittedName>
        <fullName evidence="1">Hemin uptake protein hemP</fullName>
    </submittedName>
</protein>
<evidence type="ECO:0000313" key="1">
    <source>
        <dbReference type="EMBL" id="PWV60445.1"/>
    </source>
</evidence>
<dbReference type="InterPro" id="IPR019600">
    <property type="entry name" value="Hemin_uptake_protein_HemP"/>
</dbReference>
<accession>A0A317MTM6</accession>
<comment type="caution">
    <text evidence="1">The sequence shown here is derived from an EMBL/GenBank/DDBJ whole genome shotgun (WGS) entry which is preliminary data.</text>
</comment>
<dbReference type="OrthoDB" id="6121157at2"/>
<reference evidence="1 2" key="1">
    <citation type="submission" date="2018-05" db="EMBL/GenBank/DDBJ databases">
        <title>Genomic Encyclopedia of Type Strains, Phase IV (KMG-IV): sequencing the most valuable type-strain genomes for metagenomic binning, comparative biology and taxonomic classification.</title>
        <authorList>
            <person name="Goeker M."/>
        </authorList>
    </citation>
    <scope>NUCLEOTIDE SEQUENCE [LARGE SCALE GENOMIC DNA]</scope>
    <source>
        <strain evidence="1 2">DSM 23606</strain>
    </source>
</reference>
<sequence length="57" mass="6503">MQEKSVTSFNVVSHARPAQPRLSTRTLFTAGSVVLIEHEGEVYQLRRTRHGRLILTK</sequence>
<dbReference type="Proteomes" id="UP000246569">
    <property type="component" value="Unassembled WGS sequence"/>
</dbReference>
<dbReference type="AlphaFoldDB" id="A0A317MTM6"/>
<dbReference type="RefSeq" id="WP_110018941.1">
    <property type="nucleotide sequence ID" value="NZ_QGTJ01000007.1"/>
</dbReference>
<organism evidence="1 2">
    <name type="scientific">Plasticicumulans acidivorans</name>
    <dbReference type="NCBI Taxonomy" id="886464"/>
    <lineage>
        <taxon>Bacteria</taxon>
        <taxon>Pseudomonadati</taxon>
        <taxon>Pseudomonadota</taxon>
        <taxon>Gammaproteobacteria</taxon>
        <taxon>Candidatus Competibacteraceae</taxon>
        <taxon>Plasticicumulans</taxon>
    </lineage>
</organism>
<gene>
    <name evidence="1" type="ORF">C7443_1076</name>
</gene>
<dbReference type="EMBL" id="QGTJ01000007">
    <property type="protein sequence ID" value="PWV60445.1"/>
    <property type="molecule type" value="Genomic_DNA"/>
</dbReference>
<proteinExistence type="predicted"/>
<dbReference type="Pfam" id="PF10636">
    <property type="entry name" value="hemP"/>
    <property type="match status" value="1"/>
</dbReference>
<name>A0A317MTM6_9GAMM</name>
<keyword evidence="2" id="KW-1185">Reference proteome</keyword>
<dbReference type="Gene3D" id="2.10.70.10">
    <property type="entry name" value="Complement Module, domain 1"/>
    <property type="match status" value="1"/>
</dbReference>